<dbReference type="Proteomes" id="UP000295215">
    <property type="component" value="Unassembled WGS sequence"/>
</dbReference>
<reference evidence="1 2" key="1">
    <citation type="submission" date="2019-03" db="EMBL/GenBank/DDBJ databases">
        <title>Genomic Encyclopedia of Archaeal and Bacterial Type Strains, Phase II (KMG-II): from individual species to whole genera.</title>
        <authorList>
            <person name="Goeker M."/>
        </authorList>
    </citation>
    <scope>NUCLEOTIDE SEQUENCE [LARGE SCALE GENOMIC DNA]</scope>
    <source>
        <strain evidence="1 2">DSM 28213</strain>
    </source>
</reference>
<organism evidence="1 2">
    <name type="scientific">Myroides indicus</name>
    <dbReference type="NCBI Taxonomy" id="1323422"/>
    <lineage>
        <taxon>Bacteria</taxon>
        <taxon>Pseudomonadati</taxon>
        <taxon>Bacteroidota</taxon>
        <taxon>Flavobacteriia</taxon>
        <taxon>Flavobacteriales</taxon>
        <taxon>Flavobacteriaceae</taxon>
        <taxon>Myroides</taxon>
    </lineage>
</organism>
<protein>
    <submittedName>
        <fullName evidence="1">Type IX secretion system PorP/SprF family membrane protein</fullName>
    </submittedName>
</protein>
<proteinExistence type="predicted"/>
<name>A0A4R7F0W3_9FLAO</name>
<sequence>MKLIKKGCIALICLTSQMGMSQEGLSVYSEYLTDNYYLLHPAMAGLKNSTQVRITARQQWSDVDDAPQLQTFSGNVRLGEQSGIGIIAYNDKNGYHSQAGAKLTYAHHITFSESRYELNLLSFGMSAGFSRTVLDETKFGGYDPIVHGGMEMKDTYFGVDFGAAYHRGNLFTMFTVKNAVTSKRDLYSDVESNNLRKYLLGGGYAFGDNQYGGGWVYEPSVLLQYTEETQEKIVDVNMKVYKYMDFGKVWAGVSYRRSLDGVSYIKGGKSKSQYMQYFSPFIGVNYKSVMISYTYSHVMGDIVFEKGGYHQFGIGFNLFGKKSPLDCNCPTVKD</sequence>
<keyword evidence="2" id="KW-1185">Reference proteome</keyword>
<dbReference type="RefSeq" id="WP_133712625.1">
    <property type="nucleotide sequence ID" value="NZ_SOAG01000014.1"/>
</dbReference>
<accession>A0A4R7F0W3</accession>
<dbReference type="Pfam" id="PF11751">
    <property type="entry name" value="PorP_SprF"/>
    <property type="match status" value="1"/>
</dbReference>
<dbReference type="AlphaFoldDB" id="A0A4R7F0W3"/>
<comment type="caution">
    <text evidence="1">The sequence shown here is derived from an EMBL/GenBank/DDBJ whole genome shotgun (WGS) entry which is preliminary data.</text>
</comment>
<dbReference type="InterPro" id="IPR019861">
    <property type="entry name" value="PorP/SprF_Bacteroidetes"/>
</dbReference>
<gene>
    <name evidence="1" type="ORF">C8P70_1142</name>
</gene>
<dbReference type="NCBIfam" id="TIGR03519">
    <property type="entry name" value="T9SS_PorP_fam"/>
    <property type="match status" value="1"/>
</dbReference>
<evidence type="ECO:0000313" key="1">
    <source>
        <dbReference type="EMBL" id="TDS57870.1"/>
    </source>
</evidence>
<evidence type="ECO:0000313" key="2">
    <source>
        <dbReference type="Proteomes" id="UP000295215"/>
    </source>
</evidence>
<dbReference type="EMBL" id="SOAG01000014">
    <property type="protein sequence ID" value="TDS57870.1"/>
    <property type="molecule type" value="Genomic_DNA"/>
</dbReference>
<dbReference type="OrthoDB" id="648347at2"/>